<dbReference type="PROSITE" id="PS00153">
    <property type="entry name" value="ATPASE_GAMMA"/>
    <property type="match status" value="1"/>
</dbReference>
<dbReference type="PANTHER" id="PTHR11693:SF22">
    <property type="entry name" value="ATP SYNTHASE SUBUNIT GAMMA, MITOCHONDRIAL"/>
    <property type="match status" value="1"/>
</dbReference>
<dbReference type="Pfam" id="PF00231">
    <property type="entry name" value="ATP-synt"/>
    <property type="match status" value="1"/>
</dbReference>
<dbReference type="Proteomes" id="UP000736583">
    <property type="component" value="Unassembled WGS sequence"/>
</dbReference>
<keyword evidence="1" id="KW-0472">Membrane</keyword>
<dbReference type="InterPro" id="IPR023632">
    <property type="entry name" value="ATP_synth_F1_gsu_CS"/>
</dbReference>
<gene>
    <name evidence="1" type="primary">atpG</name>
    <name evidence="2" type="ORF">KQI89_00925</name>
</gene>
<keyword evidence="1" id="KW-0375">Hydrogen ion transport</keyword>
<name>A0ABS6EW72_9CLOT</name>
<keyword evidence="1" id="KW-1003">Cell membrane</keyword>
<dbReference type="RefSeq" id="WP_216455545.1">
    <property type="nucleotide sequence ID" value="NZ_JAHLQL010000001.1"/>
</dbReference>
<protein>
    <recommendedName>
        <fullName evidence="1">ATP synthase gamma chain</fullName>
    </recommendedName>
    <alternativeName>
        <fullName evidence="1">ATP synthase F1 sector gamma subunit</fullName>
    </alternativeName>
    <alternativeName>
        <fullName evidence="1">F-ATPase gamma subunit</fullName>
    </alternativeName>
</protein>
<evidence type="ECO:0000313" key="2">
    <source>
        <dbReference type="EMBL" id="MBU5590321.1"/>
    </source>
</evidence>
<dbReference type="InterPro" id="IPR000131">
    <property type="entry name" value="ATP_synth_F1_gsu"/>
</dbReference>
<keyword evidence="1" id="KW-0139">CF(1)</keyword>
<proteinExistence type="inferred from homology"/>
<evidence type="ECO:0000313" key="3">
    <source>
        <dbReference type="Proteomes" id="UP000736583"/>
    </source>
</evidence>
<keyword evidence="1" id="KW-0406">Ion transport</keyword>
<comment type="caution">
    <text evidence="2">The sequence shown here is derived from an EMBL/GenBank/DDBJ whole genome shotgun (WGS) entry which is preliminary data.</text>
</comment>
<organism evidence="2 3">
    <name type="scientific">Clostridium simiarum</name>
    <dbReference type="NCBI Taxonomy" id="2841506"/>
    <lineage>
        <taxon>Bacteria</taxon>
        <taxon>Bacillati</taxon>
        <taxon>Bacillota</taxon>
        <taxon>Clostridia</taxon>
        <taxon>Eubacteriales</taxon>
        <taxon>Clostridiaceae</taxon>
        <taxon>Clostridium</taxon>
    </lineage>
</organism>
<dbReference type="NCBIfam" id="TIGR01146">
    <property type="entry name" value="ATPsyn_F1gamma"/>
    <property type="match status" value="1"/>
</dbReference>
<dbReference type="HAMAP" id="MF_00815">
    <property type="entry name" value="ATP_synth_gamma_bact"/>
    <property type="match status" value="1"/>
</dbReference>
<accession>A0ABS6EW72</accession>
<keyword evidence="3" id="KW-1185">Reference proteome</keyword>
<sequence>MAGAGLIAIRRRVKSVTNTKKITKAMGLVATAKLRKTREQLMVNNKYYSSVKESFDTLVNSMEDHFGMYFEGNSSNNKLYIVFTSDSGLCGGYNGSVTSYAIERMENTEEKSLIIMVGQKGKGYFNKLGYSTAAEFFEIPDIPKAEDIRPILDKALELYDEEKVGEINVIYSKFISPVKQAVVSEKLIPFDFNQKESEGKTFEFEPNIEECFTLLKNVYLEARLLNNILDAKASEHSSRMAAMNGATQNANDLLDKLNLKFNRIRQSAITQEISEIVGGAQAQR</sequence>
<keyword evidence="1" id="KW-0066">ATP synthesis</keyword>
<comment type="subunit">
    <text evidence="1">F-type ATPases have 2 components, CF(1) - the catalytic core - and CF(0) - the membrane proton channel. CF(1) has five subunits: alpha(3), beta(3), gamma(1), delta(1), epsilon(1). CF(0) has three main subunits: a, b and c.</text>
</comment>
<dbReference type="CDD" id="cd12151">
    <property type="entry name" value="F1-ATPase_gamma"/>
    <property type="match status" value="1"/>
</dbReference>
<keyword evidence="1" id="KW-0813">Transport</keyword>
<comment type="function">
    <text evidence="1">Produces ATP from ADP in the presence of a proton gradient across the membrane. The gamma chain is believed to be important in regulating ATPase activity and the flow of protons through the CF(0) complex.</text>
</comment>
<dbReference type="EMBL" id="JAHLQL010000001">
    <property type="protein sequence ID" value="MBU5590321.1"/>
    <property type="molecule type" value="Genomic_DNA"/>
</dbReference>
<reference evidence="2 3" key="1">
    <citation type="submission" date="2021-06" db="EMBL/GenBank/DDBJ databases">
        <authorList>
            <person name="Sun Q."/>
            <person name="Li D."/>
        </authorList>
    </citation>
    <scope>NUCLEOTIDE SEQUENCE [LARGE SCALE GENOMIC DNA]</scope>
    <source>
        <strain evidence="2 3">MSJ-4</strain>
    </source>
</reference>
<dbReference type="PANTHER" id="PTHR11693">
    <property type="entry name" value="ATP SYNTHASE GAMMA CHAIN"/>
    <property type="match status" value="1"/>
</dbReference>
<evidence type="ECO:0000256" key="1">
    <source>
        <dbReference type="HAMAP-Rule" id="MF_00815"/>
    </source>
</evidence>
<comment type="subcellular location">
    <subcellularLocation>
        <location evidence="1">Cell membrane</location>
        <topology evidence="1">Peripheral membrane protein</topology>
    </subcellularLocation>
</comment>
<comment type="similarity">
    <text evidence="1">Belongs to the ATPase gamma chain family.</text>
</comment>